<evidence type="ECO:0000256" key="1">
    <source>
        <dbReference type="SAM" id="MobiDB-lite"/>
    </source>
</evidence>
<protein>
    <submittedName>
        <fullName evidence="2">Uncharacterized protein</fullName>
    </submittedName>
</protein>
<gene>
    <name evidence="2" type="ORF">BDV28DRAFT_155258</name>
</gene>
<dbReference type="AlphaFoldDB" id="A0A5N6ZDD0"/>
<evidence type="ECO:0000313" key="3">
    <source>
        <dbReference type="Proteomes" id="UP000327118"/>
    </source>
</evidence>
<sequence>MASIKDSKLSRHDPPGNLSDLNDSNKAKWSTDYISYWMRGEINADPHVVSKGRTKLAQFFDGTQTPFNQNDPPQVVEWNAFPKLIKSSYPGEPLHWQMADLSRVAQDEYLEWSVSRGARKYTGDIHSVTFTCEGPEYWQFLASCQKADFLNLMKHLNSGFSEDMDDSDFFLKDQVTGNKVYNPANTWNMLSKTGTIAHLIQPNNTLSAEIDILAQATVIRKNQAGQIITDSDELIKCSKYGNPGRNSDPTIGSTINSFARAGATLTVAEPVALYIRRFDTSPFVFDINSTSDNTPPKSEDLKPIDKPEEVFHWQRGDISKKKGLRIKIEVPQGRKGKHGQQLLVSNIYDKEKQVHIRYGAQFADYFTIGVSAAGKAGKPATAQDCYKPPAAAGVTPCAQFDGFAHPGLCGAPGSSRA</sequence>
<organism evidence="2 3">
    <name type="scientific">Aspergillus coremiiformis</name>
    <dbReference type="NCBI Taxonomy" id="138285"/>
    <lineage>
        <taxon>Eukaryota</taxon>
        <taxon>Fungi</taxon>
        <taxon>Dikarya</taxon>
        <taxon>Ascomycota</taxon>
        <taxon>Pezizomycotina</taxon>
        <taxon>Eurotiomycetes</taxon>
        <taxon>Eurotiomycetidae</taxon>
        <taxon>Eurotiales</taxon>
        <taxon>Aspergillaceae</taxon>
        <taxon>Aspergillus</taxon>
        <taxon>Aspergillus subgen. Circumdati</taxon>
    </lineage>
</organism>
<dbReference type="Proteomes" id="UP000327118">
    <property type="component" value="Unassembled WGS sequence"/>
</dbReference>
<evidence type="ECO:0000313" key="2">
    <source>
        <dbReference type="EMBL" id="KAE8355651.1"/>
    </source>
</evidence>
<dbReference type="EMBL" id="ML739049">
    <property type="protein sequence ID" value="KAE8355651.1"/>
    <property type="molecule type" value="Genomic_DNA"/>
</dbReference>
<feature type="region of interest" description="Disordered" evidence="1">
    <location>
        <begin position="1"/>
        <end position="23"/>
    </location>
</feature>
<keyword evidence="3" id="KW-1185">Reference proteome</keyword>
<feature type="compositionally biased region" description="Basic and acidic residues" evidence="1">
    <location>
        <begin position="1"/>
        <end position="14"/>
    </location>
</feature>
<dbReference type="OrthoDB" id="10253919at2759"/>
<reference evidence="3" key="1">
    <citation type="submission" date="2019-04" db="EMBL/GenBank/DDBJ databases">
        <title>Friends and foes A comparative genomics studyof 23 Aspergillus species from section Flavi.</title>
        <authorList>
            <consortium name="DOE Joint Genome Institute"/>
            <person name="Kjaerbolling I."/>
            <person name="Vesth T."/>
            <person name="Frisvad J.C."/>
            <person name="Nybo J.L."/>
            <person name="Theobald S."/>
            <person name="Kildgaard S."/>
            <person name="Isbrandt T."/>
            <person name="Kuo A."/>
            <person name="Sato A."/>
            <person name="Lyhne E.K."/>
            <person name="Kogle M.E."/>
            <person name="Wiebenga A."/>
            <person name="Kun R.S."/>
            <person name="Lubbers R.J."/>
            <person name="Makela M.R."/>
            <person name="Barry K."/>
            <person name="Chovatia M."/>
            <person name="Clum A."/>
            <person name="Daum C."/>
            <person name="Haridas S."/>
            <person name="He G."/>
            <person name="LaButti K."/>
            <person name="Lipzen A."/>
            <person name="Mondo S."/>
            <person name="Riley R."/>
            <person name="Salamov A."/>
            <person name="Simmons B.A."/>
            <person name="Magnuson J.K."/>
            <person name="Henrissat B."/>
            <person name="Mortensen U.H."/>
            <person name="Larsen T.O."/>
            <person name="Devries R.P."/>
            <person name="Grigoriev I.V."/>
            <person name="Machida M."/>
            <person name="Baker S.E."/>
            <person name="Andersen M.R."/>
        </authorList>
    </citation>
    <scope>NUCLEOTIDE SEQUENCE [LARGE SCALE GENOMIC DNA]</scope>
    <source>
        <strain evidence="3">CBS 553.77</strain>
    </source>
</reference>
<proteinExistence type="predicted"/>
<name>A0A5N6ZDD0_9EURO</name>
<accession>A0A5N6ZDD0</accession>